<dbReference type="PANTHER" id="PTHR36509">
    <property type="entry name" value="BLL3101 PROTEIN"/>
    <property type="match status" value="1"/>
</dbReference>
<dbReference type="Gene3D" id="2.60.120.600">
    <property type="entry name" value="Domain of unknown function DUF1214, C-terminal domain"/>
    <property type="match status" value="1"/>
</dbReference>
<gene>
    <name evidence="4" type="ORF">EYC87_06155</name>
</gene>
<evidence type="ECO:0000313" key="4">
    <source>
        <dbReference type="EMBL" id="MCX2973169.1"/>
    </source>
</evidence>
<dbReference type="Pfam" id="PF06742">
    <property type="entry name" value="DUF1214"/>
    <property type="match status" value="1"/>
</dbReference>
<dbReference type="EMBL" id="SHNP01000002">
    <property type="protein sequence ID" value="MCX2973169.1"/>
    <property type="molecule type" value="Genomic_DNA"/>
</dbReference>
<proteinExistence type="predicted"/>
<dbReference type="SUPFAM" id="SSF160935">
    <property type="entry name" value="VPA0735-like"/>
    <property type="match status" value="1"/>
</dbReference>
<dbReference type="InterPro" id="IPR037049">
    <property type="entry name" value="DUF1214_C_sf"/>
</dbReference>
<dbReference type="InterPro" id="IPR010621">
    <property type="entry name" value="DUF1214"/>
</dbReference>
<evidence type="ECO:0000256" key="1">
    <source>
        <dbReference type="SAM" id="SignalP"/>
    </source>
</evidence>
<evidence type="ECO:0000313" key="5">
    <source>
        <dbReference type="Proteomes" id="UP001143307"/>
    </source>
</evidence>
<accession>A0ABT3SV38</accession>
<comment type="caution">
    <text evidence="4">The sequence shown here is derived from an EMBL/GenBank/DDBJ whole genome shotgun (WGS) entry which is preliminary data.</text>
</comment>
<sequence>MKGRTKAAVVVGIVLALVAAYDALQQAKAAAQAYIYGYPLVVMELTRKALVADSHHNGFTHGRRFPDHTFRHVVRPNNDTLYSIAWLDLSEDAVVLTVPDTQGRYYVMPLMDAWTNVFATVGKRSYGTAAGSYLITGPNWEGEVPRGLITIKSPTKMVWLIGRIQTNGPSDVQNVARLQEQFALTQLQQWGSGVSIPHKIQDIAASDAGKDPYQEIADMTGVEFFSLFATLLTTQSPAPADSEMLATIADIGLVPGEPFSVGPWSGWLLDKAKHFTHQGVIRQLEKQPATENGWSVRRNLIGVYGTHYGVRTGVAMVGLGALPPEEAVYPNTNVDESGQALTGSQAYNLHFPAGGTPPSQAFWSITVYDEQGFLVENSIDRYALGDRDQLAYNPDGSLDIAIQHNAPEGAGANWLPVPSGPFTLTMRIYLPDQSFLQGNWRLPPVERVN</sequence>
<dbReference type="PANTHER" id="PTHR36509:SF2">
    <property type="entry name" value="BLL3101 PROTEIN"/>
    <property type="match status" value="1"/>
</dbReference>
<protein>
    <submittedName>
        <fullName evidence="4">DUF1254 domain-containing protein</fullName>
    </submittedName>
</protein>
<feature type="domain" description="DUF1254" evidence="3">
    <location>
        <begin position="57"/>
        <end position="185"/>
    </location>
</feature>
<keyword evidence="1" id="KW-0732">Signal</keyword>
<organism evidence="4 5">
    <name type="scientific">Candidatus Seongchinamella marina</name>
    <dbReference type="NCBI Taxonomy" id="2518990"/>
    <lineage>
        <taxon>Bacteria</taxon>
        <taxon>Pseudomonadati</taxon>
        <taxon>Pseudomonadota</taxon>
        <taxon>Gammaproteobacteria</taxon>
        <taxon>Cellvibrionales</taxon>
        <taxon>Halieaceae</taxon>
        <taxon>Seongchinamella</taxon>
    </lineage>
</organism>
<dbReference type="Pfam" id="PF06863">
    <property type="entry name" value="DUF1254"/>
    <property type="match status" value="1"/>
</dbReference>
<feature type="chain" id="PRO_5047451512" evidence="1">
    <location>
        <begin position="23"/>
        <end position="449"/>
    </location>
</feature>
<dbReference type="InterPro" id="IPR037050">
    <property type="entry name" value="DUF1254_sf"/>
</dbReference>
<keyword evidence="5" id="KW-1185">Reference proteome</keyword>
<evidence type="ECO:0000259" key="3">
    <source>
        <dbReference type="Pfam" id="PF06863"/>
    </source>
</evidence>
<feature type="domain" description="DUF1214" evidence="2">
    <location>
        <begin position="326"/>
        <end position="433"/>
    </location>
</feature>
<name>A0ABT3SV38_9GAMM</name>
<evidence type="ECO:0000259" key="2">
    <source>
        <dbReference type="Pfam" id="PF06742"/>
    </source>
</evidence>
<dbReference type="Proteomes" id="UP001143307">
    <property type="component" value="Unassembled WGS sequence"/>
</dbReference>
<dbReference type="RefSeq" id="WP_279252120.1">
    <property type="nucleotide sequence ID" value="NZ_SHNP01000002.1"/>
</dbReference>
<dbReference type="InterPro" id="IPR010679">
    <property type="entry name" value="DUF1254"/>
</dbReference>
<feature type="signal peptide" evidence="1">
    <location>
        <begin position="1"/>
        <end position="22"/>
    </location>
</feature>
<reference evidence="4" key="1">
    <citation type="submission" date="2019-02" db="EMBL/GenBank/DDBJ databases">
        <authorList>
            <person name="Li S.-H."/>
        </authorList>
    </citation>
    <scope>NUCLEOTIDE SEQUENCE</scope>
    <source>
        <strain evidence="4">IMCC8485</strain>
    </source>
</reference>
<dbReference type="Gene3D" id="2.60.40.1610">
    <property type="entry name" value="Domain of unknown function DUF1254"/>
    <property type="match status" value="1"/>
</dbReference>